<accession>A0ABQ6ETE7</accession>
<dbReference type="Proteomes" id="UP001157156">
    <property type="component" value="Unassembled WGS sequence"/>
</dbReference>
<evidence type="ECO:0000256" key="7">
    <source>
        <dbReference type="PIRNR" id="PIRNR003167"/>
    </source>
</evidence>
<dbReference type="PIRSF" id="PIRSF003167">
    <property type="entry name" value="STHK_NarX/NarQ"/>
    <property type="match status" value="1"/>
</dbReference>
<dbReference type="InterPro" id="IPR011712">
    <property type="entry name" value="Sig_transdc_His_kin_sub3_dim/P"/>
</dbReference>
<evidence type="ECO:0000313" key="12">
    <source>
        <dbReference type="Proteomes" id="UP001157156"/>
    </source>
</evidence>
<dbReference type="Pfam" id="PF00672">
    <property type="entry name" value="HAMP"/>
    <property type="match status" value="1"/>
</dbReference>
<comment type="subcellular location">
    <subcellularLocation>
        <location evidence="7">Cell inner membrane</location>
    </subcellularLocation>
    <subcellularLocation>
        <location evidence="2">Membrane</location>
    </subcellularLocation>
</comment>
<keyword evidence="7" id="KW-0067">ATP-binding</keyword>
<dbReference type="PROSITE" id="PS50109">
    <property type="entry name" value="HIS_KIN"/>
    <property type="match status" value="1"/>
</dbReference>
<evidence type="ECO:0000256" key="6">
    <source>
        <dbReference type="ARBA" id="ARBA00023012"/>
    </source>
</evidence>
<dbReference type="InterPro" id="IPR042295">
    <property type="entry name" value="NarX-like_N_sf"/>
</dbReference>
<dbReference type="InterPro" id="IPR050482">
    <property type="entry name" value="Sensor_HK_TwoCompSys"/>
</dbReference>
<organism evidence="11 12">
    <name type="scientific">Vibrio algivorus</name>
    <dbReference type="NCBI Taxonomy" id="1667024"/>
    <lineage>
        <taxon>Bacteria</taxon>
        <taxon>Pseudomonadati</taxon>
        <taxon>Pseudomonadota</taxon>
        <taxon>Gammaproteobacteria</taxon>
        <taxon>Vibrionales</taxon>
        <taxon>Vibrionaceae</taxon>
        <taxon>Vibrio</taxon>
    </lineage>
</organism>
<dbReference type="Gene3D" id="6.10.340.10">
    <property type="match status" value="1"/>
</dbReference>
<evidence type="ECO:0000256" key="4">
    <source>
        <dbReference type="ARBA" id="ARBA00022679"/>
    </source>
</evidence>
<dbReference type="Gene3D" id="1.20.120.960">
    <property type="entry name" value="Histidine kinase NarX, sensor domain"/>
    <property type="match status" value="1"/>
</dbReference>
<dbReference type="SMART" id="SM00387">
    <property type="entry name" value="HATPase_c"/>
    <property type="match status" value="1"/>
</dbReference>
<proteinExistence type="predicted"/>
<dbReference type="CDD" id="cd22900">
    <property type="entry name" value="NarX_sensor"/>
    <property type="match status" value="1"/>
</dbReference>
<dbReference type="EMBL" id="BSPV01000009">
    <property type="protein sequence ID" value="GLT15900.1"/>
    <property type="molecule type" value="Genomic_DNA"/>
</dbReference>
<dbReference type="SUPFAM" id="SSF55874">
    <property type="entry name" value="ATPase domain of HSP90 chaperone/DNA topoisomerase II/histidine kinase"/>
    <property type="match status" value="1"/>
</dbReference>
<evidence type="ECO:0000256" key="1">
    <source>
        <dbReference type="ARBA" id="ARBA00000085"/>
    </source>
</evidence>
<dbReference type="InterPro" id="IPR003660">
    <property type="entry name" value="HAMP_dom"/>
</dbReference>
<dbReference type="InterPro" id="IPR036890">
    <property type="entry name" value="HATPase_C_sf"/>
</dbReference>
<name>A0ABQ6ETE7_9VIBR</name>
<dbReference type="PANTHER" id="PTHR24421">
    <property type="entry name" value="NITRATE/NITRITE SENSOR PROTEIN NARX-RELATED"/>
    <property type="match status" value="1"/>
</dbReference>
<dbReference type="InterPro" id="IPR005467">
    <property type="entry name" value="His_kinase_dom"/>
</dbReference>
<comment type="catalytic activity">
    <reaction evidence="1 7">
        <text>ATP + protein L-histidine = ADP + protein N-phospho-L-histidine.</text>
        <dbReference type="EC" id="2.7.13.3"/>
    </reaction>
</comment>
<evidence type="ECO:0000259" key="9">
    <source>
        <dbReference type="PROSITE" id="PS50109"/>
    </source>
</evidence>
<dbReference type="Pfam" id="PF02518">
    <property type="entry name" value="HATPase_c"/>
    <property type="match status" value="1"/>
</dbReference>
<protein>
    <recommendedName>
        <fullName evidence="7">Sensor protein</fullName>
        <ecNumber evidence="7">2.7.13.3</ecNumber>
    </recommendedName>
</protein>
<dbReference type="SUPFAM" id="SSF158472">
    <property type="entry name" value="HAMP domain-like"/>
    <property type="match status" value="1"/>
</dbReference>
<dbReference type="Gene3D" id="1.20.5.1930">
    <property type="match status" value="1"/>
</dbReference>
<feature type="domain" description="Histidine kinase" evidence="9">
    <location>
        <begin position="413"/>
        <end position="608"/>
    </location>
</feature>
<evidence type="ECO:0000256" key="5">
    <source>
        <dbReference type="ARBA" id="ARBA00022777"/>
    </source>
</evidence>
<comment type="caution">
    <text evidence="11">The sequence shown here is derived from an EMBL/GenBank/DDBJ whole genome shotgun (WGS) entry which is preliminary data.</text>
</comment>
<evidence type="ECO:0000256" key="8">
    <source>
        <dbReference type="SAM" id="Phobius"/>
    </source>
</evidence>
<keyword evidence="5 7" id="KW-0418">Kinase</keyword>
<dbReference type="EC" id="2.7.13.3" evidence="7"/>
<evidence type="ECO:0000313" key="11">
    <source>
        <dbReference type="EMBL" id="GLT15900.1"/>
    </source>
</evidence>
<keyword evidence="7 8" id="KW-0472">Membrane</keyword>
<dbReference type="Pfam" id="PF07730">
    <property type="entry name" value="HisKA_3"/>
    <property type="match status" value="1"/>
</dbReference>
<keyword evidence="7" id="KW-0997">Cell inner membrane</keyword>
<evidence type="ECO:0000259" key="10">
    <source>
        <dbReference type="PROSITE" id="PS50885"/>
    </source>
</evidence>
<dbReference type="PROSITE" id="PS50885">
    <property type="entry name" value="HAMP"/>
    <property type="match status" value="1"/>
</dbReference>
<keyword evidence="6 7" id="KW-0902">Two-component regulatory system</keyword>
<keyword evidence="8" id="KW-1133">Transmembrane helix</keyword>
<dbReference type="CDD" id="cd06225">
    <property type="entry name" value="HAMP"/>
    <property type="match status" value="1"/>
</dbReference>
<dbReference type="InterPro" id="IPR016380">
    <property type="entry name" value="Sig_transdc_His_kin_NarX/NarQ"/>
</dbReference>
<feature type="domain" description="HAMP" evidence="10">
    <location>
        <begin position="189"/>
        <end position="242"/>
    </location>
</feature>
<evidence type="ECO:0000256" key="2">
    <source>
        <dbReference type="ARBA" id="ARBA00004370"/>
    </source>
</evidence>
<dbReference type="Gene3D" id="3.30.565.10">
    <property type="entry name" value="Histidine kinase-like ATPase, C-terminal domain"/>
    <property type="match status" value="1"/>
</dbReference>
<keyword evidence="3" id="KW-0597">Phosphoprotein</keyword>
<keyword evidence="7" id="KW-1003">Cell membrane</keyword>
<evidence type="ECO:0000256" key="3">
    <source>
        <dbReference type="ARBA" id="ARBA00022553"/>
    </source>
</evidence>
<keyword evidence="7" id="KW-0547">Nucleotide-binding</keyword>
<reference evidence="12" key="1">
    <citation type="journal article" date="2019" name="Int. J. Syst. Evol. Microbiol.">
        <title>The Global Catalogue of Microorganisms (GCM) 10K type strain sequencing project: providing services to taxonomists for standard genome sequencing and annotation.</title>
        <authorList>
            <consortium name="The Broad Institute Genomics Platform"/>
            <consortium name="The Broad Institute Genome Sequencing Center for Infectious Disease"/>
            <person name="Wu L."/>
            <person name="Ma J."/>
        </authorList>
    </citation>
    <scope>NUCLEOTIDE SEQUENCE [LARGE SCALE GENOMIC DNA]</scope>
    <source>
        <strain evidence="12">NBRC 111146</strain>
    </source>
</reference>
<keyword evidence="4 7" id="KW-0808">Transferase</keyword>
<keyword evidence="12" id="KW-1185">Reference proteome</keyword>
<feature type="transmembrane region" description="Helical" evidence="8">
    <location>
        <begin position="21"/>
        <end position="49"/>
    </location>
</feature>
<keyword evidence="8" id="KW-0812">Transmembrane</keyword>
<dbReference type="GO" id="GO:0016301">
    <property type="term" value="F:kinase activity"/>
    <property type="evidence" value="ECO:0007669"/>
    <property type="project" value="UniProtKB-KW"/>
</dbReference>
<sequence>MQFQYQKSKLKRGVITRLWNPFSLVSKVSASMLVITVCAIIGMLVSAWFANSIQGNAHAINRIGYMRMQSFELLSLLPLNPQKDKVLSAIDKSSHSRFFEDYLHQRGLSSEYKKVHTYWLEAVKPNLLIAKNPDDVRDIVTQYVAQLDQLVYLIDQETEHRLWILKSLQATFIILLIVILFTNIIHLRRRIFHPWRQLLTMSFHLKNGHLQSRFPATNKKDELHQLGIMFNSMADKLESMYANLESLVETKTQSLTHKNMLLDFLYRSSGVLILDKNERYCALFSPIVSELKDITGYQNITLEIADYHKSGNCQVVSTAQYQRPANCLDNHCDACFYAMPDSQEDVGAVKVWELEDGLRSYGRLKIDFFSGQVTSEDDLQLIDTLSKQITRSLASKYQEYLNSEVLLANERATIARELHDSIAQSLSCLKIRLSCLQMQNTQLSDEQKYLVKEMRQEVDAAYSQLRHLLTTFRLKATEPGLLPALENTIEEFNEKLGLLIQLNFDTPANSISAHQAVHIIHIVREALSNIYKHAYATAVEIHAKFDPMEQKVSIAVIDNGCGMKSISEPTNHYGLTIMRDRANSLPGTINIESERGVGTRIEIEFSPQ</sequence>
<gene>
    <name evidence="11" type="primary">narX</name>
    <name evidence="11" type="ORF">GCM10007931_28750</name>
</gene>
<dbReference type="PANTHER" id="PTHR24421:SF51">
    <property type="entry name" value="NITRATE_NITRITE SENSOR PROTEIN NARX"/>
    <property type="match status" value="1"/>
</dbReference>
<dbReference type="InterPro" id="IPR003594">
    <property type="entry name" value="HATPase_dom"/>
</dbReference>
<dbReference type="CDD" id="cd16917">
    <property type="entry name" value="HATPase_UhpB-NarQ-NarX-like"/>
    <property type="match status" value="1"/>
</dbReference>
<dbReference type="SMART" id="SM00304">
    <property type="entry name" value="HAMP"/>
    <property type="match status" value="1"/>
</dbReference>
<feature type="transmembrane region" description="Helical" evidence="8">
    <location>
        <begin position="168"/>
        <end position="187"/>
    </location>
</feature>
<dbReference type="NCBIfam" id="NF007896">
    <property type="entry name" value="PRK10600.1"/>
    <property type="match status" value="1"/>
</dbReference>